<organism evidence="8 9">
    <name type="scientific">Alienimonas californiensis</name>
    <dbReference type="NCBI Taxonomy" id="2527989"/>
    <lineage>
        <taxon>Bacteria</taxon>
        <taxon>Pseudomonadati</taxon>
        <taxon>Planctomycetota</taxon>
        <taxon>Planctomycetia</taxon>
        <taxon>Planctomycetales</taxon>
        <taxon>Planctomycetaceae</taxon>
        <taxon>Alienimonas</taxon>
    </lineage>
</organism>
<feature type="region of interest" description="Disordered" evidence="6">
    <location>
        <begin position="46"/>
        <end position="81"/>
    </location>
</feature>
<evidence type="ECO:0000256" key="7">
    <source>
        <dbReference type="SAM" id="SignalP"/>
    </source>
</evidence>
<proteinExistence type="predicted"/>
<keyword evidence="9" id="KW-1185">Reference proteome</keyword>
<keyword evidence="7" id="KW-0732">Signal</keyword>
<evidence type="ECO:0000256" key="6">
    <source>
        <dbReference type="SAM" id="MobiDB-lite"/>
    </source>
</evidence>
<evidence type="ECO:0000256" key="3">
    <source>
        <dbReference type="ARBA" id="ARBA00022692"/>
    </source>
</evidence>
<evidence type="ECO:0000256" key="2">
    <source>
        <dbReference type="ARBA" id="ARBA00022475"/>
    </source>
</evidence>
<dbReference type="GO" id="GO:0044781">
    <property type="term" value="P:bacterial-type flagellum organization"/>
    <property type="evidence" value="ECO:0007669"/>
    <property type="project" value="InterPro"/>
</dbReference>
<accession>A0A517PE29</accession>
<dbReference type="Proteomes" id="UP000318741">
    <property type="component" value="Chromosome"/>
</dbReference>
<dbReference type="KEGG" id="acaf:CA12_37570"/>
<dbReference type="RefSeq" id="WP_165700859.1">
    <property type="nucleotide sequence ID" value="NZ_CP036265.1"/>
</dbReference>
<evidence type="ECO:0000256" key="5">
    <source>
        <dbReference type="ARBA" id="ARBA00023136"/>
    </source>
</evidence>
<reference evidence="8 9" key="1">
    <citation type="submission" date="2019-02" db="EMBL/GenBank/DDBJ databases">
        <title>Deep-cultivation of Planctomycetes and their phenomic and genomic characterization uncovers novel biology.</title>
        <authorList>
            <person name="Wiegand S."/>
            <person name="Jogler M."/>
            <person name="Boedeker C."/>
            <person name="Pinto D."/>
            <person name="Vollmers J."/>
            <person name="Rivas-Marin E."/>
            <person name="Kohn T."/>
            <person name="Peeters S.H."/>
            <person name="Heuer A."/>
            <person name="Rast P."/>
            <person name="Oberbeckmann S."/>
            <person name="Bunk B."/>
            <person name="Jeske O."/>
            <person name="Meyerdierks A."/>
            <person name="Storesund J.E."/>
            <person name="Kallscheuer N."/>
            <person name="Luecker S."/>
            <person name="Lage O.M."/>
            <person name="Pohl T."/>
            <person name="Merkel B.J."/>
            <person name="Hornburger P."/>
            <person name="Mueller R.-W."/>
            <person name="Bruemmer F."/>
            <person name="Labrenz M."/>
            <person name="Spormann A.M."/>
            <person name="Op den Camp H."/>
            <person name="Overmann J."/>
            <person name="Amann R."/>
            <person name="Jetten M.S.M."/>
            <person name="Mascher T."/>
            <person name="Medema M.H."/>
            <person name="Devos D.P."/>
            <person name="Kaster A.-K."/>
            <person name="Ovreas L."/>
            <person name="Rohde M."/>
            <person name="Galperin M.Y."/>
            <person name="Jogler C."/>
        </authorList>
    </citation>
    <scope>NUCLEOTIDE SEQUENCE [LARGE SCALE GENOMIC DNA]</scope>
    <source>
        <strain evidence="8 9">CA12</strain>
    </source>
</reference>
<keyword evidence="4" id="KW-1133">Transmembrane helix</keyword>
<protein>
    <submittedName>
        <fullName evidence="8">Flagellar biosynthesis protein, FliO</fullName>
    </submittedName>
</protein>
<dbReference type="Pfam" id="PF04347">
    <property type="entry name" value="FliO"/>
    <property type="match status" value="1"/>
</dbReference>
<feature type="signal peptide" evidence="7">
    <location>
        <begin position="1"/>
        <end position="20"/>
    </location>
</feature>
<name>A0A517PE29_9PLAN</name>
<gene>
    <name evidence="8" type="ORF">CA12_37570</name>
</gene>
<sequence precursor="true">MFRSLPAAVLLSLAAGAADAQQLPTLSGRPAASAVAALPPAGVGPAGAAEYARTPDPAPLKIGGGGVRLGDAGGTDPEPRGTSAWGVAGALALVLGLFAAAAKWFGGSRLTAAAAGGGTCEVLARVKLEPRASMHVVRIGGRVILVGSAADGLTALGEIDDPVEAEALAAACRVQAPRTLRRAGVGRDAGRESFRTLFGRAAARVASGPEPSTVEPREPDVSDAERRLAARLRPAGATR</sequence>
<dbReference type="InterPro" id="IPR022781">
    <property type="entry name" value="Flagellar_biosynth_FliO"/>
</dbReference>
<dbReference type="AlphaFoldDB" id="A0A517PE29"/>
<feature type="region of interest" description="Disordered" evidence="6">
    <location>
        <begin position="202"/>
        <end position="239"/>
    </location>
</feature>
<evidence type="ECO:0000256" key="1">
    <source>
        <dbReference type="ARBA" id="ARBA00004236"/>
    </source>
</evidence>
<keyword evidence="5" id="KW-0472">Membrane</keyword>
<keyword evidence="2" id="KW-1003">Cell membrane</keyword>
<feature type="compositionally biased region" description="Gly residues" evidence="6">
    <location>
        <begin position="62"/>
        <end position="73"/>
    </location>
</feature>
<feature type="compositionally biased region" description="Basic and acidic residues" evidence="6">
    <location>
        <begin position="215"/>
        <end position="228"/>
    </location>
</feature>
<evidence type="ECO:0000313" key="9">
    <source>
        <dbReference type="Proteomes" id="UP000318741"/>
    </source>
</evidence>
<comment type="subcellular location">
    <subcellularLocation>
        <location evidence="1">Cell membrane</location>
    </subcellularLocation>
</comment>
<feature type="chain" id="PRO_5022191361" evidence="7">
    <location>
        <begin position="21"/>
        <end position="239"/>
    </location>
</feature>
<dbReference type="GO" id="GO:0016020">
    <property type="term" value="C:membrane"/>
    <property type="evidence" value="ECO:0007669"/>
    <property type="project" value="InterPro"/>
</dbReference>
<evidence type="ECO:0000256" key="4">
    <source>
        <dbReference type="ARBA" id="ARBA00022989"/>
    </source>
</evidence>
<keyword evidence="8" id="KW-0966">Cell projection</keyword>
<keyword evidence="8" id="KW-0282">Flagellum</keyword>
<keyword evidence="8" id="KW-0969">Cilium</keyword>
<dbReference type="EMBL" id="CP036265">
    <property type="protein sequence ID" value="QDT17628.1"/>
    <property type="molecule type" value="Genomic_DNA"/>
</dbReference>
<keyword evidence="3" id="KW-0812">Transmembrane</keyword>
<evidence type="ECO:0000313" key="8">
    <source>
        <dbReference type="EMBL" id="QDT17628.1"/>
    </source>
</evidence>